<proteinExistence type="predicted"/>
<feature type="non-terminal residue" evidence="1">
    <location>
        <position position="91"/>
    </location>
</feature>
<feature type="non-terminal residue" evidence="1">
    <location>
        <position position="1"/>
    </location>
</feature>
<gene>
    <name evidence="1" type="ORF">S01H4_65946</name>
</gene>
<name>X1FL86_9ZZZZ</name>
<comment type="caution">
    <text evidence="1">The sequence shown here is derived from an EMBL/GenBank/DDBJ whole genome shotgun (WGS) entry which is preliminary data.</text>
</comment>
<organism evidence="1">
    <name type="scientific">marine sediment metagenome</name>
    <dbReference type="NCBI Taxonomy" id="412755"/>
    <lineage>
        <taxon>unclassified sequences</taxon>
        <taxon>metagenomes</taxon>
        <taxon>ecological metagenomes</taxon>
    </lineage>
</organism>
<evidence type="ECO:0000313" key="1">
    <source>
        <dbReference type="EMBL" id="GAH30129.1"/>
    </source>
</evidence>
<dbReference type="AlphaFoldDB" id="X1FL86"/>
<reference evidence="1" key="1">
    <citation type="journal article" date="2014" name="Front. Microbiol.">
        <title>High frequency of phylogenetically diverse reductive dehalogenase-homologous genes in deep subseafloor sedimentary metagenomes.</title>
        <authorList>
            <person name="Kawai M."/>
            <person name="Futagami T."/>
            <person name="Toyoda A."/>
            <person name="Takaki Y."/>
            <person name="Nishi S."/>
            <person name="Hori S."/>
            <person name="Arai W."/>
            <person name="Tsubouchi T."/>
            <person name="Morono Y."/>
            <person name="Uchiyama I."/>
            <person name="Ito T."/>
            <person name="Fujiyama A."/>
            <person name="Inagaki F."/>
            <person name="Takami H."/>
        </authorList>
    </citation>
    <scope>NUCLEOTIDE SEQUENCE</scope>
    <source>
        <strain evidence="1">Expedition CK06-06</strain>
    </source>
</reference>
<sequence>WLYDPFGDNLTYGVEFNVNKGFSWDFFIYSKTAELAEELGEALLMNLQEKYKGLDGKVSVYPLYSKFLEVDRGLYEIILPSNPLYFSCRFI</sequence>
<accession>X1FL86</accession>
<protein>
    <submittedName>
        <fullName evidence="1">Uncharacterized protein</fullName>
    </submittedName>
</protein>
<dbReference type="EMBL" id="BART01040576">
    <property type="protein sequence ID" value="GAH30129.1"/>
    <property type="molecule type" value="Genomic_DNA"/>
</dbReference>